<feature type="transmembrane region" description="Helical" evidence="1">
    <location>
        <begin position="68"/>
        <end position="88"/>
    </location>
</feature>
<feature type="transmembrane region" description="Helical" evidence="1">
    <location>
        <begin position="42"/>
        <end position="61"/>
    </location>
</feature>
<gene>
    <name evidence="2" type="ORF">DX130_17510</name>
</gene>
<keyword evidence="3" id="KW-1185">Reference proteome</keyword>
<dbReference type="AlphaFoldDB" id="A0A371PEI4"/>
<evidence type="ECO:0000313" key="2">
    <source>
        <dbReference type="EMBL" id="REK74327.1"/>
    </source>
</evidence>
<feature type="transmembrane region" description="Helical" evidence="1">
    <location>
        <begin position="100"/>
        <end position="124"/>
    </location>
</feature>
<organism evidence="2 3">
    <name type="scientific">Paenibacillus paeoniae</name>
    <dbReference type="NCBI Taxonomy" id="2292705"/>
    <lineage>
        <taxon>Bacteria</taxon>
        <taxon>Bacillati</taxon>
        <taxon>Bacillota</taxon>
        <taxon>Bacilli</taxon>
        <taxon>Bacillales</taxon>
        <taxon>Paenibacillaceae</taxon>
        <taxon>Paenibacillus</taxon>
    </lineage>
</organism>
<keyword evidence="1" id="KW-0812">Transmembrane</keyword>
<feature type="transmembrane region" description="Helical" evidence="1">
    <location>
        <begin position="12"/>
        <end position="30"/>
    </location>
</feature>
<accession>A0A371PEI4</accession>
<reference evidence="2 3" key="1">
    <citation type="submission" date="2018-08" db="EMBL/GenBank/DDBJ databases">
        <title>Paenibacillus sp. M4BSY-1, whole genome shotgun sequence.</title>
        <authorList>
            <person name="Tuo L."/>
        </authorList>
    </citation>
    <scope>NUCLEOTIDE SEQUENCE [LARGE SCALE GENOMIC DNA]</scope>
    <source>
        <strain evidence="2 3">M4BSY-1</strain>
    </source>
</reference>
<comment type="caution">
    <text evidence="2">The sequence shown here is derived from an EMBL/GenBank/DDBJ whole genome shotgun (WGS) entry which is preliminary data.</text>
</comment>
<name>A0A371PEI4_9BACL</name>
<keyword evidence="1" id="KW-1133">Transmembrane helix</keyword>
<protein>
    <submittedName>
        <fullName evidence="2">Uncharacterized protein</fullName>
    </submittedName>
</protein>
<keyword evidence="1" id="KW-0472">Membrane</keyword>
<sequence>MKWIPAARSGKWWGIAAGSTLIVGAAIWLIRFVHMGQAFTGVHAFRMLLLAAIVSFAFSTAGWFGARWIWGFSNVGLLAGLAAMALYGSEKTGWEDLISFLSFLMVTIGGIAVGIVAEVVAAVIRYRKIR</sequence>
<dbReference type="RefSeq" id="WP_116047577.1">
    <property type="nucleotide sequence ID" value="NZ_QUBQ01000003.1"/>
</dbReference>
<evidence type="ECO:0000313" key="3">
    <source>
        <dbReference type="Proteomes" id="UP000261905"/>
    </source>
</evidence>
<dbReference type="OrthoDB" id="2665917at2"/>
<dbReference type="EMBL" id="QUBQ01000003">
    <property type="protein sequence ID" value="REK74327.1"/>
    <property type="molecule type" value="Genomic_DNA"/>
</dbReference>
<dbReference type="Proteomes" id="UP000261905">
    <property type="component" value="Unassembled WGS sequence"/>
</dbReference>
<evidence type="ECO:0000256" key="1">
    <source>
        <dbReference type="SAM" id="Phobius"/>
    </source>
</evidence>
<proteinExistence type="predicted"/>